<keyword evidence="1" id="KW-0723">Serine/threonine-protein kinase</keyword>
<evidence type="ECO:0000259" key="7">
    <source>
        <dbReference type="PROSITE" id="PS51158"/>
    </source>
</evidence>
<dbReference type="EnsemblMetazoa" id="XM_038206575.1">
    <property type="protein sequence ID" value="XP_038062503.1"/>
    <property type="gene ID" value="LOC119732993"/>
</dbReference>
<dbReference type="PROSITE" id="PS51158">
    <property type="entry name" value="ALPHA_KINASE"/>
    <property type="match status" value="1"/>
</dbReference>
<dbReference type="OrthoDB" id="301415at2759"/>
<dbReference type="InterPro" id="IPR004166">
    <property type="entry name" value="a-kinase_dom"/>
</dbReference>
<keyword evidence="9" id="KW-1185">Reference proteome</keyword>
<dbReference type="InterPro" id="IPR011009">
    <property type="entry name" value="Kinase-like_dom_sf"/>
</dbReference>
<dbReference type="RefSeq" id="XP_038062503.1">
    <property type="nucleotide sequence ID" value="XM_038206575.1"/>
</dbReference>
<evidence type="ECO:0000256" key="1">
    <source>
        <dbReference type="ARBA" id="ARBA00022527"/>
    </source>
</evidence>
<evidence type="ECO:0000256" key="5">
    <source>
        <dbReference type="ARBA" id="ARBA00022840"/>
    </source>
</evidence>
<name>A0A914AFK2_PATMI</name>
<organism evidence="8 9">
    <name type="scientific">Patiria miniata</name>
    <name type="common">Bat star</name>
    <name type="synonym">Asterina miniata</name>
    <dbReference type="NCBI Taxonomy" id="46514"/>
    <lineage>
        <taxon>Eukaryota</taxon>
        <taxon>Metazoa</taxon>
        <taxon>Echinodermata</taxon>
        <taxon>Eleutherozoa</taxon>
        <taxon>Asterozoa</taxon>
        <taxon>Asteroidea</taxon>
        <taxon>Valvatacea</taxon>
        <taxon>Valvatida</taxon>
        <taxon>Asterinidae</taxon>
        <taxon>Patiria</taxon>
    </lineage>
</organism>
<reference evidence="8" key="1">
    <citation type="submission" date="2022-11" db="UniProtKB">
        <authorList>
            <consortium name="EnsemblMetazoa"/>
        </authorList>
    </citation>
    <scope>IDENTIFICATION</scope>
</reference>
<proteinExistence type="predicted"/>
<accession>A0A914AFK2</accession>
<evidence type="ECO:0000256" key="2">
    <source>
        <dbReference type="ARBA" id="ARBA00022679"/>
    </source>
</evidence>
<dbReference type="CDD" id="cd04515">
    <property type="entry name" value="Alpha_kinase"/>
    <property type="match status" value="1"/>
</dbReference>
<keyword evidence="2" id="KW-0808">Transferase</keyword>
<dbReference type="Pfam" id="PF02816">
    <property type="entry name" value="Alpha_kinase"/>
    <property type="match status" value="1"/>
</dbReference>
<dbReference type="SUPFAM" id="SSF56112">
    <property type="entry name" value="Protein kinase-like (PK-like)"/>
    <property type="match status" value="1"/>
</dbReference>
<sequence>MGSNQSNTSEVIGYTYTWVEFEDDWFAQGASRYVYKGTFHGDPYLEGKCCVVKVYKEEWYDRLSEYAWVADDRAYRKADEMAQLFNNMYQTSKPIEFVKPEFTRVDTRAGFNFLGFLPFERKIKGTFGGTSDSVSNIIPSKATLAVERYLGGQYVKFNSNTGYSDRADFASPAAFSHFTYHESNGEILVCDLQGVRTSSGYKFTDPAVLSGGPELGAYGPADLGKFGIVKFFLNHRCNELCKKLKKPKITNVTLGERVILDKIVDNMPSHSASTYTYQLIESSGIPTMEANTIQNKLRLEAVYEEPVLPSEQDKDSSPLPATRPEATDDVYGNVAPDLSCLRNLVVIENEPGRGQFGKEPLEKTLGIHEAGKETKVAVETLKGL</sequence>
<keyword evidence="3" id="KW-0547">Nucleotide-binding</keyword>
<dbReference type="GO" id="GO:0004674">
    <property type="term" value="F:protein serine/threonine kinase activity"/>
    <property type="evidence" value="ECO:0007669"/>
    <property type="project" value="UniProtKB-KW"/>
</dbReference>
<evidence type="ECO:0000256" key="4">
    <source>
        <dbReference type="ARBA" id="ARBA00022777"/>
    </source>
</evidence>
<evidence type="ECO:0000256" key="6">
    <source>
        <dbReference type="SAM" id="MobiDB-lite"/>
    </source>
</evidence>
<dbReference type="SMART" id="SM00811">
    <property type="entry name" value="Alpha_kinase"/>
    <property type="match status" value="1"/>
</dbReference>
<dbReference type="PANTHER" id="PTHR45992">
    <property type="entry name" value="EUKARYOTIC ELONGATION FACTOR 2 KINASE-RELATED"/>
    <property type="match status" value="1"/>
</dbReference>
<evidence type="ECO:0000256" key="3">
    <source>
        <dbReference type="ARBA" id="ARBA00022741"/>
    </source>
</evidence>
<dbReference type="AlphaFoldDB" id="A0A914AFK2"/>
<keyword evidence="4" id="KW-0418">Kinase</keyword>
<dbReference type="Gene3D" id="3.20.200.10">
    <property type="entry name" value="MHCK/EF2 kinase"/>
    <property type="match status" value="1"/>
</dbReference>
<feature type="region of interest" description="Disordered" evidence="6">
    <location>
        <begin position="307"/>
        <end position="331"/>
    </location>
</feature>
<evidence type="ECO:0000313" key="9">
    <source>
        <dbReference type="Proteomes" id="UP000887568"/>
    </source>
</evidence>
<dbReference type="Proteomes" id="UP000887568">
    <property type="component" value="Unplaced"/>
</dbReference>
<dbReference type="GO" id="GO:0005524">
    <property type="term" value="F:ATP binding"/>
    <property type="evidence" value="ECO:0007669"/>
    <property type="project" value="UniProtKB-KW"/>
</dbReference>
<dbReference type="InterPro" id="IPR051852">
    <property type="entry name" value="Alpha-type_PK"/>
</dbReference>
<evidence type="ECO:0000313" key="8">
    <source>
        <dbReference type="EnsemblMetazoa" id="XP_038062503.1"/>
    </source>
</evidence>
<protein>
    <recommendedName>
        <fullName evidence="7">Alpha-type protein kinase domain-containing protein</fullName>
    </recommendedName>
</protein>
<dbReference type="GeneID" id="119732993"/>
<keyword evidence="5" id="KW-0067">ATP-binding</keyword>
<feature type="domain" description="Alpha-type protein kinase" evidence="7">
    <location>
        <begin position="1"/>
        <end position="249"/>
    </location>
</feature>